<evidence type="ECO:0000259" key="1">
    <source>
        <dbReference type="Pfam" id="PF14498"/>
    </source>
</evidence>
<dbReference type="InterPro" id="IPR054363">
    <property type="entry name" value="GH95_cat"/>
</dbReference>
<organism evidence="4 5">
    <name type="scientific">Flavivirga algicola</name>
    <dbReference type="NCBI Taxonomy" id="2729136"/>
    <lineage>
        <taxon>Bacteria</taxon>
        <taxon>Pseudomonadati</taxon>
        <taxon>Bacteroidota</taxon>
        <taxon>Flavobacteriia</taxon>
        <taxon>Flavobacteriales</taxon>
        <taxon>Flavobacteriaceae</taxon>
        <taxon>Flavivirga</taxon>
    </lineage>
</organism>
<dbReference type="Pfam" id="PF22124">
    <property type="entry name" value="Glyco_hydro_95_cat"/>
    <property type="match status" value="1"/>
</dbReference>
<sequence length="797" mass="90675">MLRNRRIANRYKVLGFKVVSILIVMGSSPDLLAQENLEMWYTAPAAQWKESLPIGNGRMGTMIAGNITSDTLVMNEETVWTGGIHNYINVEANQYLDEIRQLILDRKYDEALKLGDKHMIGTPRKLQRYQPLGKLIFDFGHEKANTTDYKRSLSLNKALVSVSYKNKGYTYTREIFASHPDDVIVMRFTTNNSEGIKFKLKHTSEHKSVGQLRGDTYILKGQGSEGQNIKPDIRFESRIEILGKGTLNLNTDEKGSLEVKGGKELVLLYTAATNYKSYQDVSGDPEEKCDHILADAKGKSYKSLFKRHFTDYKALFDRVVVNFGNSKSYDIPTNKLIEQAKSQQEPLLDALFYQMGRYIIIAGSRKGTQPLNLQGIWNDSMNPPWGCKWTLNINLPMNYWMVEASNLEELNDPLFQLLYDLEKTGTKVAKEHYEARGFVAHHNTDLWRAAAPVDGANWGLWTFGGAWLTRHLWESYQYSQDKEFLKKVYPVMKNASLFFFDFLSEGNQGYLVTSPSVSFEQSYTLPNGKHGRLCEGPTMDNQILRDLFTNCYRAGKILEDDEVFLDSLSLIKNRLKPTTIDTNTGRLMEWAWPAKQKMITGQNASLWGVHPGYEINYIETPELAAAAEKTLSYSDAKSVVWQSVGSWMSGTKSNFWTRLYKGNEAYHEYEKIVEKNLFENLFVSFYPKKYFMADGNLGVAASFNEMLVQSHRINKKGNTIIDLLPAIPDVWKDGSIKGIRTRGGFELNLSWKAGKLETLKILSKVGNTCDLVYGGKTVTLKTKAGKSYLFDEHLKTK</sequence>
<evidence type="ECO:0000313" key="5">
    <source>
        <dbReference type="Proteomes" id="UP000746690"/>
    </source>
</evidence>
<accession>A0ABX1S1W3</accession>
<dbReference type="InterPro" id="IPR008928">
    <property type="entry name" value="6-hairpin_glycosidase_sf"/>
</dbReference>
<dbReference type="Pfam" id="PF14498">
    <property type="entry name" value="Glyco_hyd_65N_2"/>
    <property type="match status" value="1"/>
</dbReference>
<dbReference type="Gene3D" id="2.70.98.50">
    <property type="entry name" value="putative glycoside hydrolase family protein from bacillus halodurans"/>
    <property type="match status" value="1"/>
</dbReference>
<dbReference type="RefSeq" id="WP_169677244.1">
    <property type="nucleotide sequence ID" value="NZ_JABBHF010000017.1"/>
</dbReference>
<evidence type="ECO:0000259" key="2">
    <source>
        <dbReference type="Pfam" id="PF21307"/>
    </source>
</evidence>
<feature type="domain" description="Alpha fucosidase A-like C-terminal" evidence="2">
    <location>
        <begin position="719"/>
        <end position="782"/>
    </location>
</feature>
<dbReference type="PANTHER" id="PTHR31084">
    <property type="entry name" value="ALPHA-L-FUCOSIDASE 2"/>
    <property type="match status" value="1"/>
</dbReference>
<name>A0ABX1S1W3_9FLAO</name>
<feature type="domain" description="Glycosyl hydrolase family 95 N-terminal" evidence="1">
    <location>
        <begin position="39"/>
        <end position="277"/>
    </location>
</feature>
<dbReference type="SUPFAM" id="SSF48208">
    <property type="entry name" value="Six-hairpin glycosidases"/>
    <property type="match status" value="1"/>
</dbReference>
<keyword evidence="5" id="KW-1185">Reference proteome</keyword>
<gene>
    <name evidence="4" type="ORF">HHX25_20340</name>
</gene>
<dbReference type="InterPro" id="IPR049053">
    <property type="entry name" value="AFCA-like_C"/>
</dbReference>
<dbReference type="Pfam" id="PF21307">
    <property type="entry name" value="Glyco_hydro_95_C"/>
    <property type="match status" value="1"/>
</dbReference>
<proteinExistence type="predicted"/>
<feature type="domain" description="Glycosyl hydrolase family 95 catalytic" evidence="3">
    <location>
        <begin position="300"/>
        <end position="707"/>
    </location>
</feature>
<dbReference type="Proteomes" id="UP000746690">
    <property type="component" value="Unassembled WGS sequence"/>
</dbReference>
<protein>
    <submittedName>
        <fullName evidence="4">Glycoside hydrolase family 95 protein</fullName>
    </submittedName>
</protein>
<dbReference type="PANTHER" id="PTHR31084:SF0">
    <property type="entry name" value="ALPHA-L-FUCOSIDASE 2"/>
    <property type="match status" value="1"/>
</dbReference>
<dbReference type="PIRSF" id="PIRSF007663">
    <property type="entry name" value="UCP007663"/>
    <property type="match status" value="1"/>
</dbReference>
<dbReference type="EMBL" id="JABBHF010000017">
    <property type="protein sequence ID" value="NMH89862.1"/>
    <property type="molecule type" value="Genomic_DNA"/>
</dbReference>
<dbReference type="Gene3D" id="2.60.40.1180">
    <property type="entry name" value="Golgi alpha-mannosidase II"/>
    <property type="match status" value="1"/>
</dbReference>
<evidence type="ECO:0000259" key="3">
    <source>
        <dbReference type="Pfam" id="PF22124"/>
    </source>
</evidence>
<dbReference type="InterPro" id="IPR016518">
    <property type="entry name" value="Alpha-L-fucosidase"/>
</dbReference>
<comment type="caution">
    <text evidence="4">The sequence shown here is derived from an EMBL/GenBank/DDBJ whole genome shotgun (WGS) entry which is preliminary data.</text>
</comment>
<reference evidence="4 5" key="1">
    <citation type="submission" date="2020-04" db="EMBL/GenBank/DDBJ databases">
        <title>A Flavivirga sp. nov.</title>
        <authorList>
            <person name="Sun X."/>
        </authorList>
    </citation>
    <scope>NUCLEOTIDE SEQUENCE [LARGE SCALE GENOMIC DNA]</scope>
    <source>
        <strain evidence="4 5">Y03</strain>
    </source>
</reference>
<dbReference type="InterPro" id="IPR013780">
    <property type="entry name" value="Glyco_hydro_b"/>
</dbReference>
<evidence type="ECO:0000313" key="4">
    <source>
        <dbReference type="EMBL" id="NMH89862.1"/>
    </source>
</evidence>
<dbReference type="GO" id="GO:0016787">
    <property type="term" value="F:hydrolase activity"/>
    <property type="evidence" value="ECO:0007669"/>
    <property type="project" value="UniProtKB-KW"/>
</dbReference>
<keyword evidence="4" id="KW-0378">Hydrolase</keyword>
<dbReference type="InterPro" id="IPR027414">
    <property type="entry name" value="GH95_N_dom"/>
</dbReference>